<dbReference type="STRING" id="1895771.BGO89_12690"/>
<comment type="caution">
    <text evidence="1">The sequence shown here is derived from an EMBL/GenBank/DDBJ whole genome shotgun (WGS) entry which is preliminary data.</text>
</comment>
<evidence type="ECO:0000313" key="1">
    <source>
        <dbReference type="EMBL" id="OJX56195.1"/>
    </source>
</evidence>
<accession>A0A1M3KUU8</accession>
<name>A0A1M3KUU8_9BACT</name>
<evidence type="ECO:0008006" key="3">
    <source>
        <dbReference type="Google" id="ProtNLM"/>
    </source>
</evidence>
<dbReference type="SUPFAM" id="SSF53850">
    <property type="entry name" value="Periplasmic binding protein-like II"/>
    <property type="match status" value="1"/>
</dbReference>
<dbReference type="Proteomes" id="UP000184233">
    <property type="component" value="Unassembled WGS sequence"/>
</dbReference>
<dbReference type="EMBL" id="MKVH01000025">
    <property type="protein sequence ID" value="OJX56195.1"/>
    <property type="molecule type" value="Genomic_DNA"/>
</dbReference>
<reference evidence="1 2" key="1">
    <citation type="submission" date="2016-09" db="EMBL/GenBank/DDBJ databases">
        <title>Genome-resolved meta-omics ties microbial dynamics to process performance in biotechnology for thiocyanate degradation.</title>
        <authorList>
            <person name="Kantor R.S."/>
            <person name="Huddy R.J."/>
            <person name="Iyer R."/>
            <person name="Thomas B.C."/>
            <person name="Brown C.T."/>
            <person name="Anantharaman K."/>
            <person name="Tringe S."/>
            <person name="Hettich R.L."/>
            <person name="Harrison S.T."/>
            <person name="Banfield J.F."/>
        </authorList>
    </citation>
    <scope>NUCLEOTIDE SEQUENCE [LARGE SCALE GENOMIC DNA]</scope>
    <source>
        <strain evidence="1">59-99</strain>
    </source>
</reference>
<organism evidence="1 2">
    <name type="scientific">Candidatus Kapaibacterium thiocyanatum</name>
    <dbReference type="NCBI Taxonomy" id="1895771"/>
    <lineage>
        <taxon>Bacteria</taxon>
        <taxon>Pseudomonadati</taxon>
        <taxon>Candidatus Kapaibacteriota</taxon>
        <taxon>Candidatus Kapaibacteriia</taxon>
        <taxon>Candidatus Kapaibacteriales</taxon>
        <taxon>Candidatus Kapaibacteriaceae</taxon>
        <taxon>Candidatus Kapaibacterium</taxon>
    </lineage>
</organism>
<evidence type="ECO:0000313" key="2">
    <source>
        <dbReference type="Proteomes" id="UP000184233"/>
    </source>
</evidence>
<protein>
    <recommendedName>
        <fullName evidence="3">SsuA/THI5-like domain-containing protein</fullName>
    </recommendedName>
</protein>
<gene>
    <name evidence="1" type="ORF">BGO89_12690</name>
</gene>
<proteinExistence type="predicted"/>
<dbReference type="AlphaFoldDB" id="A0A1M3KUU8"/>
<sequence>MKIAVPDHPLYAPILGNVDDVCQRLGWTLIRASEPECSRLLLANMVDMALVSPIGYGMGVTLVDYRIIAGPCVQLHDYTNVVGMSFAEHLTGIDSVSSPTPNDFLVRIGAIVLAEKFDVEVPALSQGTGDCTIAYVGETDHPAMDVSEEWYDLTEEALVAGLWACRVEADVDTVEDAVRLIAGSPPAERPIGENVPAEGDHFPREGRITYVWNEDTEEAMETTMQILFFHQVFTDLPAVKLFGRDPWGESSES</sequence>